<dbReference type="PANTHER" id="PTHR46825">
    <property type="entry name" value="D-ALANYL-D-ALANINE-CARBOXYPEPTIDASE/ENDOPEPTIDASE AMPH"/>
    <property type="match status" value="1"/>
</dbReference>
<sequence length="385" mass="42639">MLFRVFQVVLFLAISLYGAEKAAFSSDVVDGFDARFKLAVEENKIPGAAYAIIQNGQITKVETYGVRALGEKKPVTKDTVFRLASVSKTYTAELAAILVAEGKLSWDARVVDYVPGFHLKTPGHAEKLKVSHILSHSSGLTPNAYDIMLEDGWSLDKIVPRFQSLKPICAPGKCYGYQNIIFSLIQPVIEKTTGEHFETLMEDRIFKPLGLDHTTIGMDGYLAAKDRAEPHLLTKKGWYKTKVNNNYYAVSPAAGVNANVIDLAKWVQAQMGYGVTPIATGVIDAVTTKRTHTKRELYRKVWKPYVEDAYYGYGWRIYQIGGEDIILHAGGVAGFRSLVSYSKDRGIGQVILMNAESRSIEKLGADFWTALISELPTEQMALAGR</sequence>
<dbReference type="InterPro" id="IPR001466">
    <property type="entry name" value="Beta-lactam-related"/>
</dbReference>
<evidence type="ECO:0000313" key="4">
    <source>
        <dbReference type="Proteomes" id="UP001595444"/>
    </source>
</evidence>
<reference evidence="4" key="1">
    <citation type="journal article" date="2019" name="Int. J. Syst. Evol. Microbiol.">
        <title>The Global Catalogue of Microorganisms (GCM) 10K type strain sequencing project: providing services to taxonomists for standard genome sequencing and annotation.</title>
        <authorList>
            <consortium name="The Broad Institute Genomics Platform"/>
            <consortium name="The Broad Institute Genome Sequencing Center for Infectious Disease"/>
            <person name="Wu L."/>
            <person name="Ma J."/>
        </authorList>
    </citation>
    <scope>NUCLEOTIDE SEQUENCE [LARGE SCALE GENOMIC DNA]</scope>
    <source>
        <strain evidence="4">KCTC 62164</strain>
    </source>
</reference>
<dbReference type="EC" id="3.-.-.-" evidence="3"/>
<feature type="signal peptide" evidence="1">
    <location>
        <begin position="1"/>
        <end position="22"/>
    </location>
</feature>
<evidence type="ECO:0000256" key="1">
    <source>
        <dbReference type="SAM" id="SignalP"/>
    </source>
</evidence>
<dbReference type="Proteomes" id="UP001595444">
    <property type="component" value="Unassembled WGS sequence"/>
</dbReference>
<dbReference type="PANTHER" id="PTHR46825:SF15">
    <property type="entry name" value="BETA-LACTAMASE-RELATED DOMAIN-CONTAINING PROTEIN"/>
    <property type="match status" value="1"/>
</dbReference>
<organism evidence="3 4">
    <name type="scientific">Kordiimonas pumila</name>
    <dbReference type="NCBI Taxonomy" id="2161677"/>
    <lineage>
        <taxon>Bacteria</taxon>
        <taxon>Pseudomonadati</taxon>
        <taxon>Pseudomonadota</taxon>
        <taxon>Alphaproteobacteria</taxon>
        <taxon>Kordiimonadales</taxon>
        <taxon>Kordiimonadaceae</taxon>
        <taxon>Kordiimonas</taxon>
    </lineage>
</organism>
<dbReference type="GO" id="GO:0016787">
    <property type="term" value="F:hydrolase activity"/>
    <property type="evidence" value="ECO:0007669"/>
    <property type="project" value="UniProtKB-KW"/>
</dbReference>
<evidence type="ECO:0000259" key="2">
    <source>
        <dbReference type="Pfam" id="PF00144"/>
    </source>
</evidence>
<accession>A0ABV7D7W4</accession>
<keyword evidence="4" id="KW-1185">Reference proteome</keyword>
<evidence type="ECO:0000313" key="3">
    <source>
        <dbReference type="EMBL" id="MFC3053077.1"/>
    </source>
</evidence>
<keyword evidence="1" id="KW-0732">Signal</keyword>
<feature type="domain" description="Beta-lactamase-related" evidence="2">
    <location>
        <begin position="32"/>
        <end position="357"/>
    </location>
</feature>
<dbReference type="Pfam" id="PF00144">
    <property type="entry name" value="Beta-lactamase"/>
    <property type="match status" value="1"/>
</dbReference>
<dbReference type="RefSeq" id="WP_194213177.1">
    <property type="nucleotide sequence ID" value="NZ_CP061205.1"/>
</dbReference>
<dbReference type="InterPro" id="IPR012338">
    <property type="entry name" value="Beta-lactam/transpept-like"/>
</dbReference>
<dbReference type="InterPro" id="IPR050491">
    <property type="entry name" value="AmpC-like"/>
</dbReference>
<comment type="caution">
    <text evidence="3">The sequence shown here is derived from an EMBL/GenBank/DDBJ whole genome shotgun (WGS) entry which is preliminary data.</text>
</comment>
<gene>
    <name evidence="3" type="ORF">ACFOKA_14270</name>
</gene>
<dbReference type="Gene3D" id="3.40.710.10">
    <property type="entry name" value="DD-peptidase/beta-lactamase superfamily"/>
    <property type="match status" value="1"/>
</dbReference>
<feature type="chain" id="PRO_5045376661" evidence="1">
    <location>
        <begin position="23"/>
        <end position="385"/>
    </location>
</feature>
<name>A0ABV7D7W4_9PROT</name>
<keyword evidence="3" id="KW-0378">Hydrolase</keyword>
<protein>
    <submittedName>
        <fullName evidence="3">Serine hydrolase domain-containing protein</fullName>
        <ecNumber evidence="3">3.-.-.-</ecNumber>
    </submittedName>
</protein>
<dbReference type="EMBL" id="JBHRSL010000010">
    <property type="protein sequence ID" value="MFC3053077.1"/>
    <property type="molecule type" value="Genomic_DNA"/>
</dbReference>
<proteinExistence type="predicted"/>
<dbReference type="SUPFAM" id="SSF56601">
    <property type="entry name" value="beta-lactamase/transpeptidase-like"/>
    <property type="match status" value="1"/>
</dbReference>